<dbReference type="SUPFAM" id="SSF51126">
    <property type="entry name" value="Pectin lyase-like"/>
    <property type="match status" value="1"/>
</dbReference>
<keyword evidence="5" id="KW-0732">Signal</keyword>
<keyword evidence="10" id="KW-1185">Reference proteome</keyword>
<evidence type="ECO:0000313" key="10">
    <source>
        <dbReference type="Proteomes" id="UP000396862"/>
    </source>
</evidence>
<dbReference type="EMBL" id="PYGC01000001">
    <property type="protein sequence ID" value="PSK85668.1"/>
    <property type="molecule type" value="Genomic_DNA"/>
</dbReference>
<evidence type="ECO:0000256" key="2">
    <source>
        <dbReference type="ARBA" id="ARBA00022801"/>
    </source>
</evidence>
<dbReference type="PROSITE" id="PS51257">
    <property type="entry name" value="PROKAR_LIPOPROTEIN"/>
    <property type="match status" value="1"/>
</dbReference>
<dbReference type="Proteomes" id="UP000240621">
    <property type="component" value="Unassembled WGS sequence"/>
</dbReference>
<dbReference type="InterPro" id="IPR006626">
    <property type="entry name" value="PbH1"/>
</dbReference>
<evidence type="ECO:0000313" key="7">
    <source>
        <dbReference type="EMBL" id="GET20287.1"/>
    </source>
</evidence>
<dbReference type="InterPro" id="IPR011050">
    <property type="entry name" value="Pectin_lyase_fold/virulence"/>
</dbReference>
<protein>
    <submittedName>
        <fullName evidence="7">Glycoside hydrolase</fullName>
    </submittedName>
    <submittedName>
        <fullName evidence="8">Polygalacturonase</fullName>
    </submittedName>
</protein>
<reference evidence="7 10" key="2">
    <citation type="submission" date="2019-10" db="EMBL/GenBank/DDBJ databases">
        <title>Prolixibacter strains distinguished by the presence of nitrate reductase genes were adept at nitrate-dependent anaerobic corrosion of metallic iron and carbon steel.</title>
        <authorList>
            <person name="Iino T."/>
            <person name="Shono N."/>
            <person name="Ito K."/>
            <person name="Nakamura R."/>
            <person name="Sueoka K."/>
            <person name="Harayama S."/>
            <person name="Ohkuma M."/>
        </authorList>
    </citation>
    <scope>NUCLEOTIDE SEQUENCE [LARGE SCALE GENOMIC DNA]</scope>
    <source>
        <strain evidence="7 10">MIC1-1</strain>
    </source>
</reference>
<dbReference type="Gene3D" id="2.160.20.10">
    <property type="entry name" value="Single-stranded right-handed beta-helix, Pectin lyase-like"/>
    <property type="match status" value="1"/>
</dbReference>
<comment type="similarity">
    <text evidence="1 4">Belongs to the glycosyl hydrolase 28 family.</text>
</comment>
<name>A0A2P8CL10_9BACT</name>
<keyword evidence="2 4" id="KW-0378">Hydrolase</keyword>
<evidence type="ECO:0000256" key="1">
    <source>
        <dbReference type="ARBA" id="ARBA00008834"/>
    </source>
</evidence>
<dbReference type="GO" id="GO:0004650">
    <property type="term" value="F:polygalacturonase activity"/>
    <property type="evidence" value="ECO:0007669"/>
    <property type="project" value="InterPro"/>
</dbReference>
<dbReference type="PROSITE" id="PS00502">
    <property type="entry name" value="POLYGALACTURONASE"/>
    <property type="match status" value="1"/>
</dbReference>
<dbReference type="SMART" id="SM00710">
    <property type="entry name" value="PbH1"/>
    <property type="match status" value="5"/>
</dbReference>
<keyword evidence="3 4" id="KW-0326">Glycosidase</keyword>
<dbReference type="Proteomes" id="UP000396862">
    <property type="component" value="Unassembled WGS sequence"/>
</dbReference>
<dbReference type="Pfam" id="PF12708">
    <property type="entry name" value="Pect-lyase_RHGA_epim"/>
    <property type="match status" value="1"/>
</dbReference>
<dbReference type="PANTHER" id="PTHR31339">
    <property type="entry name" value="PECTIN LYASE-RELATED"/>
    <property type="match status" value="1"/>
</dbReference>
<feature type="signal peptide" evidence="5">
    <location>
        <begin position="1"/>
        <end position="23"/>
    </location>
</feature>
<accession>A0A2P8CL10</accession>
<dbReference type="RefSeq" id="WP_211297726.1">
    <property type="nucleotide sequence ID" value="NZ_BLAU01000001.1"/>
</dbReference>
<organism evidence="8 9">
    <name type="scientific">Prolixibacter denitrificans</name>
    <dbReference type="NCBI Taxonomy" id="1541063"/>
    <lineage>
        <taxon>Bacteria</taxon>
        <taxon>Pseudomonadati</taxon>
        <taxon>Bacteroidota</taxon>
        <taxon>Bacteroidia</taxon>
        <taxon>Marinilabiliales</taxon>
        <taxon>Prolixibacteraceae</taxon>
        <taxon>Prolixibacter</taxon>
    </lineage>
</organism>
<evidence type="ECO:0000313" key="9">
    <source>
        <dbReference type="Proteomes" id="UP000240621"/>
    </source>
</evidence>
<reference evidence="8 9" key="1">
    <citation type="submission" date="2018-03" db="EMBL/GenBank/DDBJ databases">
        <title>Genomic Encyclopedia of Archaeal and Bacterial Type Strains, Phase II (KMG-II): from individual species to whole genera.</title>
        <authorList>
            <person name="Goeker M."/>
        </authorList>
    </citation>
    <scope>NUCLEOTIDE SEQUENCE [LARGE SCALE GENOMIC DNA]</scope>
    <source>
        <strain evidence="8 9">DSM 27267</strain>
    </source>
</reference>
<dbReference type="AlphaFoldDB" id="A0A2P8CL10"/>
<evidence type="ECO:0000259" key="6">
    <source>
        <dbReference type="Pfam" id="PF12708"/>
    </source>
</evidence>
<dbReference type="InterPro" id="IPR012334">
    <property type="entry name" value="Pectin_lyas_fold"/>
</dbReference>
<evidence type="ECO:0000313" key="8">
    <source>
        <dbReference type="EMBL" id="PSK85668.1"/>
    </source>
</evidence>
<proteinExistence type="inferred from homology"/>
<dbReference type="GO" id="GO:0005975">
    <property type="term" value="P:carbohydrate metabolic process"/>
    <property type="evidence" value="ECO:0007669"/>
    <property type="project" value="InterPro"/>
</dbReference>
<dbReference type="EMBL" id="BLAU01000001">
    <property type="protein sequence ID" value="GET20287.1"/>
    <property type="molecule type" value="Genomic_DNA"/>
</dbReference>
<evidence type="ECO:0000256" key="4">
    <source>
        <dbReference type="RuleBase" id="RU361169"/>
    </source>
</evidence>
<dbReference type="Pfam" id="PF00295">
    <property type="entry name" value="Glyco_hydro_28"/>
    <property type="match status" value="1"/>
</dbReference>
<feature type="domain" description="Rhamnogalacturonase A/B/Epimerase-like pectate lyase" evidence="6">
    <location>
        <begin position="58"/>
        <end position="117"/>
    </location>
</feature>
<evidence type="ECO:0000256" key="5">
    <source>
        <dbReference type="SAM" id="SignalP"/>
    </source>
</evidence>
<dbReference type="InterPro" id="IPR000743">
    <property type="entry name" value="Glyco_hydro_28"/>
</dbReference>
<gene>
    <name evidence="8" type="ORF">CLV93_101634</name>
    <name evidence="7" type="ORF">JCM18694_05330</name>
</gene>
<dbReference type="InterPro" id="IPR051801">
    <property type="entry name" value="GH28_Enzymes"/>
</dbReference>
<evidence type="ECO:0000256" key="3">
    <source>
        <dbReference type="ARBA" id="ARBA00023295"/>
    </source>
</evidence>
<feature type="chain" id="PRO_5015121525" evidence="5">
    <location>
        <begin position="24"/>
        <end position="569"/>
    </location>
</feature>
<dbReference type="PANTHER" id="PTHR31339:SF9">
    <property type="entry name" value="PLASMIN AND FIBRONECTIN-BINDING PROTEIN A"/>
    <property type="match status" value="1"/>
</dbReference>
<dbReference type="InterPro" id="IPR024535">
    <property type="entry name" value="RHGA/B-epi-like_pectate_lyase"/>
</dbReference>
<sequence length="569" mass="62212">MKKRMIAGFMRASLLLVLAGLFACSEKPAPKVESDNIYDGLEFQMPHITVPTFPDYKVSVTDFGAVGDGQNLNTKAFAEAINDVAKNGGGTVVIPEGIWLTGPIQLKSNINIHADAGALVIFSDNKDLYPLIKTSFEGLNTVRCLSPIYGKDLENIAFTGEGVFDGSGDAWRQVKKSKLTSSQWKKLVASGGIVSKDGETWYPSKSFEKGAELSDMNVPRDFTTMAQFESIRDFLRPVMVSLVSCKNVLLDGPVFQNSPAWCLHPLMCENLTVRNVDVRNPWYSQNGDGIDIESCKNSAVYNCTFDVGDDAICIKSGKDADGRKRNMPTENLIVKNCTVFHGHGGVTVGSEMSGGVKNMHVSDCTFIGTDAGLRFKSNRGRGGVVEKIYISNINMIDIPSNAISFNLYYNGMSVSEIMKNKKDESKIDEVIPKVTVETPQFKDISIKNINCRGAQQAIYLQGLPEMNLKNVTMENLTMESKNGLFCMDADNVKIKNLKLKTTRFPAASFYNSKNVSISGLQLSSSDKPLITVEGKRTGKTDIQLVPGTKASNLYVLGKNVDAAKVKIAE</sequence>
<comment type="caution">
    <text evidence="8">The sequence shown here is derived from an EMBL/GenBank/DDBJ whole genome shotgun (WGS) entry which is preliminary data.</text>
</comment>